<evidence type="ECO:0000256" key="1">
    <source>
        <dbReference type="SAM" id="Coils"/>
    </source>
</evidence>
<feature type="transmembrane region" description="Helical" evidence="2">
    <location>
        <begin position="12"/>
        <end position="31"/>
    </location>
</feature>
<accession>L0A9Y1</accession>
<evidence type="ECO:0000313" key="4">
    <source>
        <dbReference type="Proteomes" id="UP000010469"/>
    </source>
</evidence>
<dbReference type="HOGENOM" id="CLU_439173_0_0_2"/>
<keyword evidence="2" id="KW-1133">Transmembrane helix</keyword>
<dbReference type="InParanoid" id="L0A9Y1"/>
<sequence precursor="true">MVYLSRRYDIIITIVLIAIIIATIAYPLIYFRSYYSEKIANPYEITSQNLLLSLAYYKVMHETYLGNYSYAKSILKLISNTSFINNPEINDLVKRFNTYINMIITQLNETENNISLGYHYLEIGNLSYSYNLSLIALNTLKKANASTLWLSYLGSVLKNSIGPYSYLTNGINEIKKSEGNLTSFIYELQNDIYESKGNVSVKLYSNVSSAWLGNTTKIYGNVTYLNIGLANATVMILFYNNETNLTTNDSGNFSINYKIPYIYENKTCIYAYFIPYKYENLRENSSFVCIKLNYFKPKINLNTNNTNVLPDTYIKIYGNYSENNTYSNFGQQYLFIEFNNNLIKVRLNYNGTFSYNLLIPNVENGNYTIKAFVPSHELYYKSTSSINIKVYRLFTNISVITPLIAIAGQTITIHGKLFYNSTPIKGIINVYAFNENKSSITNPDGSFSLNIKIPIYYMNFYSTILINSTANENIYNPAYATKRIIIINPLFIAFGITILFGGSRYAYALNKENERKKKKEKRGEEIRNEVNRKRQNKIDLKREEIRNAFNVFINNVKTFLGIDLEEYMTLREYFSLIKNKVRNKEDMFDKINKLLEKEIYGYGLSEEERNELLILLSVRLND</sequence>
<keyword evidence="4" id="KW-1185">Reference proteome</keyword>
<name>L0A9Y1_CALLD</name>
<evidence type="ECO:0000313" key="3">
    <source>
        <dbReference type="EMBL" id="AFZ70661.1"/>
    </source>
</evidence>
<dbReference type="STRING" id="1056495.Calag_0930"/>
<proteinExistence type="predicted"/>
<dbReference type="eggNOG" id="arCOG02487">
    <property type="taxonomic scope" value="Archaea"/>
</dbReference>
<dbReference type="GeneID" id="14212190"/>
<protein>
    <submittedName>
        <fullName evidence="3">Uncharacterized protein</fullName>
    </submittedName>
</protein>
<dbReference type="AlphaFoldDB" id="L0A9Y1"/>
<dbReference type="EMBL" id="CP003378">
    <property type="protein sequence ID" value="AFZ70661.1"/>
    <property type="molecule type" value="Genomic_DNA"/>
</dbReference>
<keyword evidence="2" id="KW-0472">Membrane</keyword>
<feature type="transmembrane region" description="Helical" evidence="2">
    <location>
        <begin position="486"/>
        <end position="507"/>
    </location>
</feature>
<organism evidence="3 4">
    <name type="scientific">Caldisphaera lagunensis (strain DSM 15908 / JCM 11604 / ANMR 0165 / IC-154)</name>
    <dbReference type="NCBI Taxonomy" id="1056495"/>
    <lineage>
        <taxon>Archaea</taxon>
        <taxon>Thermoproteota</taxon>
        <taxon>Thermoprotei</taxon>
        <taxon>Acidilobales</taxon>
        <taxon>Caldisphaeraceae</taxon>
        <taxon>Caldisphaera</taxon>
    </lineage>
</organism>
<dbReference type="KEGG" id="clg:Calag_0930"/>
<feature type="coiled-coil region" evidence="1">
    <location>
        <begin position="509"/>
        <end position="543"/>
    </location>
</feature>
<evidence type="ECO:0000256" key="2">
    <source>
        <dbReference type="SAM" id="Phobius"/>
    </source>
</evidence>
<gene>
    <name evidence="3" type="ordered locus">Calag_0930</name>
</gene>
<reference evidence="4" key="1">
    <citation type="submission" date="2012-03" db="EMBL/GenBank/DDBJ databases">
        <title>Complete genome of Caldisphaera lagunensis DSM 15908.</title>
        <authorList>
            <person name="Lucas S."/>
            <person name="Copeland A."/>
            <person name="Lapidus A."/>
            <person name="Glavina del Rio T."/>
            <person name="Dalin E."/>
            <person name="Tice H."/>
            <person name="Bruce D."/>
            <person name="Goodwin L."/>
            <person name="Pitluck S."/>
            <person name="Peters L."/>
            <person name="Mikhailova N."/>
            <person name="Teshima H."/>
            <person name="Kyrpides N."/>
            <person name="Mavromatis K."/>
            <person name="Ivanova N."/>
            <person name="Brettin T."/>
            <person name="Detter J.C."/>
            <person name="Han C."/>
            <person name="Larimer F."/>
            <person name="Land M."/>
            <person name="Hauser L."/>
            <person name="Markowitz V."/>
            <person name="Cheng J.-F."/>
            <person name="Hugenholtz P."/>
            <person name="Woyke T."/>
            <person name="Wu D."/>
            <person name="Spring S."/>
            <person name="Schroeder M."/>
            <person name="Brambilla E."/>
            <person name="Klenk H.-P."/>
            <person name="Eisen J.A."/>
        </authorList>
    </citation>
    <scope>NUCLEOTIDE SEQUENCE [LARGE SCALE GENOMIC DNA]</scope>
    <source>
        <strain evidence="4">DSM 15908 / JCM 11604 / IC-154</strain>
    </source>
</reference>
<dbReference type="RefSeq" id="WP_015232558.1">
    <property type="nucleotide sequence ID" value="NC_019791.1"/>
</dbReference>
<dbReference type="Proteomes" id="UP000010469">
    <property type="component" value="Chromosome"/>
</dbReference>
<keyword evidence="1" id="KW-0175">Coiled coil</keyword>
<keyword evidence="2" id="KW-0812">Transmembrane</keyword>